<accession>A0A1I1S683</accession>
<dbReference type="PROSITE" id="PS51257">
    <property type="entry name" value="PROKAR_LIPOPROTEIN"/>
    <property type="match status" value="1"/>
</dbReference>
<feature type="compositionally biased region" description="Basic and acidic residues" evidence="1">
    <location>
        <begin position="45"/>
        <end position="66"/>
    </location>
</feature>
<feature type="signal peptide" evidence="2">
    <location>
        <begin position="1"/>
        <end position="25"/>
    </location>
</feature>
<dbReference type="Proteomes" id="UP000199263">
    <property type="component" value="Unassembled WGS sequence"/>
</dbReference>
<dbReference type="AlphaFoldDB" id="A0A1I1S683"/>
<sequence length="214" mass="23885">MIKRLVLATVLMLSIALVGCSSNSASDLKNDNKNTVVENSNNDNDTTKKEQPKEPAVETPKANKEEKEVFSIYTEDSDTMNIKEVSNIELSKDLSLEKKLTNLSKALSEKVFDKLPIEVKSIDTIDGKKIATINIDESEANKNATSNADLKKPNWAASKFQGSTGGEITENSLIETLLQVKYKGEWIDGIKFLYKNEPIEFEHTPNLSGIKYRR</sequence>
<evidence type="ECO:0000313" key="3">
    <source>
        <dbReference type="EMBL" id="SFD40068.1"/>
    </source>
</evidence>
<feature type="region of interest" description="Disordered" evidence="1">
    <location>
        <begin position="25"/>
        <end position="66"/>
    </location>
</feature>
<evidence type="ECO:0000313" key="4">
    <source>
        <dbReference type="Proteomes" id="UP000199263"/>
    </source>
</evidence>
<evidence type="ECO:0000256" key="2">
    <source>
        <dbReference type="SAM" id="SignalP"/>
    </source>
</evidence>
<name>A0A1I1S683_9CLOT</name>
<feature type="compositionally biased region" description="Polar residues" evidence="1">
    <location>
        <begin position="25"/>
        <end position="44"/>
    </location>
</feature>
<evidence type="ECO:0000256" key="1">
    <source>
        <dbReference type="SAM" id="MobiDB-lite"/>
    </source>
</evidence>
<keyword evidence="2" id="KW-0732">Signal</keyword>
<gene>
    <name evidence="3" type="ORF">SAMN05421842_14121</name>
</gene>
<dbReference type="OrthoDB" id="1931306at2"/>
<protein>
    <recommendedName>
        <fullName evidence="5">Lipoprotein</fullName>
    </recommendedName>
</protein>
<dbReference type="EMBL" id="FOMG01000041">
    <property type="protein sequence ID" value="SFD40068.1"/>
    <property type="molecule type" value="Genomic_DNA"/>
</dbReference>
<organism evidence="3 4">
    <name type="scientific">Clostridium uliginosum</name>
    <dbReference type="NCBI Taxonomy" id="119641"/>
    <lineage>
        <taxon>Bacteria</taxon>
        <taxon>Bacillati</taxon>
        <taxon>Bacillota</taxon>
        <taxon>Clostridia</taxon>
        <taxon>Eubacteriales</taxon>
        <taxon>Clostridiaceae</taxon>
        <taxon>Clostridium</taxon>
    </lineage>
</organism>
<reference evidence="3 4" key="1">
    <citation type="submission" date="2016-10" db="EMBL/GenBank/DDBJ databases">
        <authorList>
            <person name="de Groot N.N."/>
        </authorList>
    </citation>
    <scope>NUCLEOTIDE SEQUENCE [LARGE SCALE GENOMIC DNA]</scope>
    <source>
        <strain evidence="3 4">DSM 12992</strain>
    </source>
</reference>
<dbReference type="RefSeq" id="WP_090094347.1">
    <property type="nucleotide sequence ID" value="NZ_FOMG01000041.1"/>
</dbReference>
<proteinExistence type="predicted"/>
<keyword evidence="4" id="KW-1185">Reference proteome</keyword>
<feature type="chain" id="PRO_5011446844" description="Lipoprotein" evidence="2">
    <location>
        <begin position="26"/>
        <end position="214"/>
    </location>
</feature>
<evidence type="ECO:0008006" key="5">
    <source>
        <dbReference type="Google" id="ProtNLM"/>
    </source>
</evidence>